<evidence type="ECO:0000256" key="3">
    <source>
        <dbReference type="ARBA" id="ARBA00022679"/>
    </source>
</evidence>
<dbReference type="SUPFAM" id="SSF53335">
    <property type="entry name" value="S-adenosyl-L-methionine-dependent methyltransferases"/>
    <property type="match status" value="1"/>
</dbReference>
<keyword evidence="4 5" id="KW-0949">S-adenosyl-L-methionine</keyword>
<dbReference type="InterPro" id="IPR023576">
    <property type="entry name" value="UbiE/COQ5_MeTrFase_CS"/>
</dbReference>
<evidence type="ECO:0000256" key="1">
    <source>
        <dbReference type="ARBA" id="ARBA00022428"/>
    </source>
</evidence>
<keyword evidence="6" id="KW-0830">Ubiquinone</keyword>
<sequence>MDKQNLHSTAPQEKQEKIVNMFDEIAPSYDKANRVMSLGIDVSWRMSACKKAFEALGKENIECVLDVACGTGDMLWHWQNEANKAQKHITHLRGIDPSSGMLEVAHQKLDSLLKQGRLRLEKGEAKALNVESQSVDILSIAYGLRNVVALEEALDEFVRVLKPGGVIVILEFMNNEKKGVFDSLMRFYTAKILPLVGGLVSKNYAAYKYLPDSIQHFVSSEKLAQKLLDRGVKSYFVKSYSANISTLYVGVKI</sequence>
<comment type="function">
    <text evidence="5">Methyltransferase required for the conversion of demethylmenaquinol (DMKH2) to menaquinol (MKH2).</text>
</comment>
<reference evidence="6 7" key="1">
    <citation type="submission" date="2018-06" db="EMBL/GenBank/DDBJ databases">
        <authorList>
            <consortium name="Pathogen Informatics"/>
            <person name="Doyle S."/>
        </authorList>
    </citation>
    <scope>NUCLEOTIDE SEQUENCE [LARGE SCALE GENOMIC DNA]</scope>
    <source>
        <strain evidence="6 7">NCTC12221</strain>
    </source>
</reference>
<dbReference type="HAMAP" id="MF_01813">
    <property type="entry name" value="MenG_UbiE_methyltr"/>
    <property type="match status" value="1"/>
</dbReference>
<dbReference type="UniPathway" id="UPA00079">
    <property type="reaction ID" value="UER00169"/>
</dbReference>
<evidence type="ECO:0000313" key="7">
    <source>
        <dbReference type="Proteomes" id="UP000255335"/>
    </source>
</evidence>
<dbReference type="AlphaFoldDB" id="A0A377JPI6"/>
<comment type="catalytic activity">
    <reaction evidence="5">
        <text>a 2-demethylmenaquinol + S-adenosyl-L-methionine = a menaquinol + S-adenosyl-L-homocysteine + H(+)</text>
        <dbReference type="Rhea" id="RHEA:42640"/>
        <dbReference type="Rhea" id="RHEA-COMP:9539"/>
        <dbReference type="Rhea" id="RHEA-COMP:9563"/>
        <dbReference type="ChEBI" id="CHEBI:15378"/>
        <dbReference type="ChEBI" id="CHEBI:18151"/>
        <dbReference type="ChEBI" id="CHEBI:55437"/>
        <dbReference type="ChEBI" id="CHEBI:57856"/>
        <dbReference type="ChEBI" id="CHEBI:59789"/>
        <dbReference type="EC" id="2.1.1.163"/>
    </reaction>
</comment>
<name>A0A377JPI6_9HELI</name>
<dbReference type="Proteomes" id="UP000255335">
    <property type="component" value="Unassembled WGS sequence"/>
</dbReference>
<evidence type="ECO:0000256" key="5">
    <source>
        <dbReference type="HAMAP-Rule" id="MF_01813"/>
    </source>
</evidence>
<dbReference type="InterPro" id="IPR029063">
    <property type="entry name" value="SAM-dependent_MTases_sf"/>
</dbReference>
<protein>
    <recommendedName>
        <fullName evidence="5">Demethylmenaquinone methyltransferase</fullName>
        <ecNumber evidence="5">2.1.1.163</ecNumber>
    </recommendedName>
</protein>
<dbReference type="CDD" id="cd02440">
    <property type="entry name" value="AdoMet_MTases"/>
    <property type="match status" value="1"/>
</dbReference>
<dbReference type="NCBIfam" id="NF001244">
    <property type="entry name" value="PRK00216.1-5"/>
    <property type="match status" value="1"/>
</dbReference>
<evidence type="ECO:0000256" key="2">
    <source>
        <dbReference type="ARBA" id="ARBA00022603"/>
    </source>
</evidence>
<keyword evidence="1 5" id="KW-0474">Menaquinone biosynthesis</keyword>
<comment type="similarity">
    <text evidence="5">Belongs to the class I-like SAM-binding methyltransferase superfamily. MenG/UbiE family.</text>
</comment>
<comment type="pathway">
    <text evidence="5">Quinol/quinone metabolism; menaquinone biosynthesis; menaquinol from 1,4-dihydroxy-2-naphthoate: step 2/2.</text>
</comment>
<organism evidence="6 7">
    <name type="scientific">Helicobacter cinaedi</name>
    <dbReference type="NCBI Taxonomy" id="213"/>
    <lineage>
        <taxon>Bacteria</taxon>
        <taxon>Pseudomonadati</taxon>
        <taxon>Campylobacterota</taxon>
        <taxon>Epsilonproteobacteria</taxon>
        <taxon>Campylobacterales</taxon>
        <taxon>Helicobacteraceae</taxon>
        <taxon>Helicobacter</taxon>
    </lineage>
</organism>
<dbReference type="PROSITE" id="PS01183">
    <property type="entry name" value="UBIE_1"/>
    <property type="match status" value="1"/>
</dbReference>
<feature type="binding site" evidence="5">
    <location>
        <position position="71"/>
    </location>
    <ligand>
        <name>S-adenosyl-L-methionine</name>
        <dbReference type="ChEBI" id="CHEBI:59789"/>
    </ligand>
</feature>
<evidence type="ECO:0000313" key="6">
    <source>
        <dbReference type="EMBL" id="STP09534.1"/>
    </source>
</evidence>
<dbReference type="EMBL" id="UGHZ01000001">
    <property type="protein sequence ID" value="STP09534.1"/>
    <property type="molecule type" value="Genomic_DNA"/>
</dbReference>
<dbReference type="EC" id="2.1.1.163" evidence="5"/>
<dbReference type="InterPro" id="IPR004033">
    <property type="entry name" value="UbiE/COQ5_MeTrFase"/>
</dbReference>
<dbReference type="NCBIfam" id="TIGR01934">
    <property type="entry name" value="MenG_MenH_UbiE"/>
    <property type="match status" value="1"/>
</dbReference>
<comment type="caution">
    <text evidence="5">Lacks conserved residue(s) required for the propagation of feature annotation.</text>
</comment>
<dbReference type="GO" id="GO:0043770">
    <property type="term" value="F:demethylmenaquinone methyltransferase activity"/>
    <property type="evidence" value="ECO:0007669"/>
    <property type="project" value="UniProtKB-UniRule"/>
</dbReference>
<keyword evidence="2 5" id="KW-0489">Methyltransferase</keyword>
<dbReference type="UniPathway" id="UPA00232"/>
<feature type="binding site" evidence="5">
    <location>
        <position position="96"/>
    </location>
    <ligand>
        <name>S-adenosyl-L-methionine</name>
        <dbReference type="ChEBI" id="CHEBI:59789"/>
    </ligand>
</feature>
<dbReference type="GO" id="GO:0009234">
    <property type="term" value="P:menaquinone biosynthetic process"/>
    <property type="evidence" value="ECO:0007669"/>
    <property type="project" value="UniProtKB-UniRule"/>
</dbReference>
<keyword evidence="3 5" id="KW-0808">Transferase</keyword>
<dbReference type="RefSeq" id="WP_115026218.1">
    <property type="nucleotide sequence ID" value="NZ_UGHZ01000001.1"/>
</dbReference>
<dbReference type="GO" id="GO:0032259">
    <property type="term" value="P:methylation"/>
    <property type="evidence" value="ECO:0007669"/>
    <property type="project" value="UniProtKB-KW"/>
</dbReference>
<dbReference type="GO" id="GO:0008425">
    <property type="term" value="F:2-methoxy-6-polyprenyl-1,4-benzoquinol methyltransferase activity"/>
    <property type="evidence" value="ECO:0007669"/>
    <property type="project" value="TreeGrafter"/>
</dbReference>
<gene>
    <name evidence="6" type="primary">ubiE</name>
    <name evidence="5" type="synonym">menG</name>
    <name evidence="6" type="ORF">NCTC12221_00979</name>
</gene>
<accession>A0A377JPI6</accession>
<dbReference type="PANTHER" id="PTHR43591">
    <property type="entry name" value="METHYLTRANSFERASE"/>
    <property type="match status" value="1"/>
</dbReference>
<dbReference type="Gene3D" id="3.40.50.150">
    <property type="entry name" value="Vaccinia Virus protein VP39"/>
    <property type="match status" value="1"/>
</dbReference>
<proteinExistence type="inferred from homology"/>
<evidence type="ECO:0000256" key="4">
    <source>
        <dbReference type="ARBA" id="ARBA00022691"/>
    </source>
</evidence>
<dbReference type="PANTHER" id="PTHR43591:SF24">
    <property type="entry name" value="2-METHOXY-6-POLYPRENYL-1,4-BENZOQUINOL METHYLASE, MITOCHONDRIAL"/>
    <property type="match status" value="1"/>
</dbReference>
<dbReference type="PROSITE" id="PS51608">
    <property type="entry name" value="SAM_MT_UBIE"/>
    <property type="match status" value="1"/>
</dbReference>
<dbReference type="Pfam" id="PF01209">
    <property type="entry name" value="Ubie_methyltran"/>
    <property type="match status" value="1"/>
</dbReference>